<evidence type="ECO:0000313" key="2">
    <source>
        <dbReference type="EMBL" id="CAB5241043.1"/>
    </source>
</evidence>
<dbReference type="PANTHER" id="PTHR42760">
    <property type="entry name" value="SHORT-CHAIN DEHYDROGENASES/REDUCTASES FAMILY MEMBER"/>
    <property type="match status" value="1"/>
</dbReference>
<dbReference type="Pfam" id="PF13561">
    <property type="entry name" value="adh_short_C2"/>
    <property type="match status" value="1"/>
</dbReference>
<dbReference type="InterPro" id="IPR036291">
    <property type="entry name" value="NAD(P)-bd_dom_sf"/>
</dbReference>
<dbReference type="PROSITE" id="PS00061">
    <property type="entry name" value="ADH_SHORT"/>
    <property type="match status" value="1"/>
</dbReference>
<dbReference type="EMBL" id="CAFBSG010000025">
    <property type="protein sequence ID" value="CAB5241043.1"/>
    <property type="molecule type" value="Genomic_DNA"/>
</dbReference>
<dbReference type="PRINTS" id="PR00081">
    <property type="entry name" value="GDHRDH"/>
</dbReference>
<evidence type="ECO:0000256" key="1">
    <source>
        <dbReference type="ARBA" id="ARBA00006484"/>
    </source>
</evidence>
<proteinExistence type="inferred from homology"/>
<reference evidence="2" key="1">
    <citation type="submission" date="2020-05" db="EMBL/GenBank/DDBJ databases">
        <authorList>
            <person name="Chiriac C."/>
            <person name="Salcher M."/>
            <person name="Ghai R."/>
            <person name="Kavagutti S V."/>
        </authorList>
    </citation>
    <scope>NUCLEOTIDE SEQUENCE</scope>
</reference>
<sequence>MSAENKVAVITGAGRGIGASAGIRLLEDGFTVYFTDMNLERTQDFVSSLDAHKERAFALQIQVTDDQSVDSAMRFIGGKHGKIDLLINNAGITNQQPTQDIPTADWQQLIDIHLGGTFRCSRAAFPFLKAANGAAIVNVSSIAARLGMPIRASYCAAKAGIEGFSRSLATEWAEFGIRVNAVAPGYVMTELVQKDLINGLVSEEVLGNRISLKRFATPEEIAEVMFFLGTKASSYMTGQVLNVDGGLSIDLNPGNTSALTNK</sequence>
<dbReference type="GO" id="GO:0030497">
    <property type="term" value="P:fatty acid elongation"/>
    <property type="evidence" value="ECO:0007669"/>
    <property type="project" value="TreeGrafter"/>
</dbReference>
<dbReference type="AlphaFoldDB" id="A0A6J7XV42"/>
<dbReference type="FunFam" id="3.40.50.720:FF:000084">
    <property type="entry name" value="Short-chain dehydrogenase reductase"/>
    <property type="match status" value="1"/>
</dbReference>
<dbReference type="SUPFAM" id="SSF51735">
    <property type="entry name" value="NAD(P)-binding Rossmann-fold domains"/>
    <property type="match status" value="1"/>
</dbReference>
<dbReference type="CDD" id="cd05233">
    <property type="entry name" value="SDR_c"/>
    <property type="match status" value="1"/>
</dbReference>
<dbReference type="GO" id="GO:0016616">
    <property type="term" value="F:oxidoreductase activity, acting on the CH-OH group of donors, NAD or NADP as acceptor"/>
    <property type="evidence" value="ECO:0007669"/>
    <property type="project" value="TreeGrafter"/>
</dbReference>
<comment type="similarity">
    <text evidence="1">Belongs to the short-chain dehydrogenases/reductases (SDR) family.</text>
</comment>
<dbReference type="PRINTS" id="PR00080">
    <property type="entry name" value="SDRFAMILY"/>
</dbReference>
<name>A0A6J7XV42_9ZZZZ</name>
<organism evidence="2">
    <name type="scientific">freshwater metagenome</name>
    <dbReference type="NCBI Taxonomy" id="449393"/>
    <lineage>
        <taxon>unclassified sequences</taxon>
        <taxon>metagenomes</taxon>
        <taxon>ecological metagenomes</taxon>
    </lineage>
</organism>
<gene>
    <name evidence="2" type="ORF">UFOPK3554_01202</name>
</gene>
<protein>
    <submittedName>
        <fullName evidence="2">Unannotated protein</fullName>
    </submittedName>
</protein>
<dbReference type="PANTHER" id="PTHR42760:SF123">
    <property type="entry name" value="OXIDOREDUCTASE"/>
    <property type="match status" value="1"/>
</dbReference>
<dbReference type="Gene3D" id="3.40.50.720">
    <property type="entry name" value="NAD(P)-binding Rossmann-like Domain"/>
    <property type="match status" value="1"/>
</dbReference>
<dbReference type="InterPro" id="IPR002347">
    <property type="entry name" value="SDR_fam"/>
</dbReference>
<dbReference type="InterPro" id="IPR020904">
    <property type="entry name" value="Sc_DH/Rdtase_CS"/>
</dbReference>
<accession>A0A6J7XV42</accession>